<dbReference type="SFLD" id="SFLDS00029">
    <property type="entry name" value="Radical_SAM"/>
    <property type="match status" value="1"/>
</dbReference>
<dbReference type="OrthoDB" id="9805809at2"/>
<evidence type="ECO:0000256" key="3">
    <source>
        <dbReference type="ARBA" id="ARBA00022723"/>
    </source>
</evidence>
<evidence type="ECO:0000256" key="2">
    <source>
        <dbReference type="ARBA" id="ARBA00022691"/>
    </source>
</evidence>
<dbReference type="InterPro" id="IPR023885">
    <property type="entry name" value="4Fe4S-binding_SPASM_dom"/>
</dbReference>
<evidence type="ECO:0000256" key="4">
    <source>
        <dbReference type="ARBA" id="ARBA00023004"/>
    </source>
</evidence>
<dbReference type="HOGENOM" id="CLU_009273_1_4_7"/>
<feature type="domain" description="Radical SAM core" evidence="6">
    <location>
        <begin position="9"/>
        <end position="113"/>
    </location>
</feature>
<keyword evidence="3" id="KW-0479">Metal-binding</keyword>
<dbReference type="InterPro" id="IPR007197">
    <property type="entry name" value="rSAM"/>
</dbReference>
<comment type="cofactor">
    <cofactor evidence="1">
        <name>[4Fe-4S] cluster</name>
        <dbReference type="ChEBI" id="CHEBI:49883"/>
    </cofactor>
</comment>
<dbReference type="GO" id="GO:0046872">
    <property type="term" value="F:metal ion binding"/>
    <property type="evidence" value="ECO:0007669"/>
    <property type="project" value="UniProtKB-KW"/>
</dbReference>
<evidence type="ECO:0000256" key="1">
    <source>
        <dbReference type="ARBA" id="ARBA00001966"/>
    </source>
</evidence>
<dbReference type="Pfam" id="PF13186">
    <property type="entry name" value="SPASM"/>
    <property type="match status" value="1"/>
</dbReference>
<accession>C5ZXA3</accession>
<dbReference type="Gene3D" id="3.20.20.70">
    <property type="entry name" value="Aldolase class I"/>
    <property type="match status" value="1"/>
</dbReference>
<dbReference type="EMBL" id="CM000776">
    <property type="protein sequence ID" value="EES89771.1"/>
    <property type="molecule type" value="Genomic_DNA"/>
</dbReference>
<reference evidence="8 9" key="1">
    <citation type="journal article" date="2009" name="J. Bacteriol.">
        <title>Genome sequence of the emerging pathogen Helicobacter canadensis.</title>
        <authorList>
            <person name="Loman N.J."/>
            <person name="Snyder L.A."/>
            <person name="Linton J.D."/>
            <person name="Langdon R."/>
            <person name="Lawson A.J."/>
            <person name="Weinstock G.M."/>
            <person name="Wren B.W."/>
            <person name="Pallen M.J."/>
        </authorList>
    </citation>
    <scope>NUCLEOTIDE SEQUENCE [LARGE SCALE GENOMIC DNA]</scope>
    <source>
        <strain evidence="8 9">MIT 98-5491</strain>
    </source>
</reference>
<keyword evidence="2" id="KW-0949">S-adenosyl-L-methionine</keyword>
<dbReference type="GO" id="GO:0051536">
    <property type="term" value="F:iron-sulfur cluster binding"/>
    <property type="evidence" value="ECO:0007669"/>
    <property type="project" value="UniProtKB-KW"/>
</dbReference>
<dbReference type="CDD" id="cd01335">
    <property type="entry name" value="Radical_SAM"/>
    <property type="match status" value="1"/>
</dbReference>
<keyword evidence="5" id="KW-0411">Iron-sulfur</keyword>
<evidence type="ECO:0000313" key="9">
    <source>
        <dbReference type="Proteomes" id="UP000007032"/>
    </source>
</evidence>
<dbReference type="AlphaFoldDB" id="C5ZXA3"/>
<gene>
    <name evidence="8" type="ORF">HCAN_1059</name>
</gene>
<feature type="domain" description="4Fe4S-binding SPASM" evidence="7">
    <location>
        <begin position="210"/>
        <end position="276"/>
    </location>
</feature>
<organism evidence="8 9">
    <name type="scientific">Helicobacter canadensis MIT 98-5491</name>
    <dbReference type="NCBI Taxonomy" id="537970"/>
    <lineage>
        <taxon>Bacteria</taxon>
        <taxon>Pseudomonadati</taxon>
        <taxon>Campylobacterota</taxon>
        <taxon>Epsilonproteobacteria</taxon>
        <taxon>Campylobacterales</taxon>
        <taxon>Helicobacteraceae</taxon>
        <taxon>Helicobacter</taxon>
    </lineage>
</organism>
<dbReference type="CDD" id="cd21122">
    <property type="entry name" value="SPASM_rSAM"/>
    <property type="match status" value="1"/>
</dbReference>
<proteinExistence type="predicted"/>
<keyword evidence="9" id="KW-1185">Reference proteome</keyword>
<dbReference type="PANTHER" id="PTHR11228:SF7">
    <property type="entry name" value="PQQA PEPTIDE CYCLASE"/>
    <property type="match status" value="1"/>
</dbReference>
<dbReference type="Pfam" id="PF04055">
    <property type="entry name" value="Radical_SAM"/>
    <property type="match status" value="1"/>
</dbReference>
<dbReference type="InterPro" id="IPR058240">
    <property type="entry name" value="rSAM_sf"/>
</dbReference>
<evidence type="ECO:0000259" key="7">
    <source>
        <dbReference type="Pfam" id="PF13186"/>
    </source>
</evidence>
<keyword evidence="4" id="KW-0408">Iron</keyword>
<dbReference type="InterPro" id="IPR013785">
    <property type="entry name" value="Aldolase_TIM"/>
</dbReference>
<evidence type="ECO:0000256" key="5">
    <source>
        <dbReference type="ARBA" id="ARBA00023014"/>
    </source>
</evidence>
<dbReference type="Proteomes" id="UP000007032">
    <property type="component" value="Chromosome"/>
</dbReference>
<evidence type="ECO:0000313" key="8">
    <source>
        <dbReference type="EMBL" id="EES89771.1"/>
    </source>
</evidence>
<dbReference type="PANTHER" id="PTHR11228">
    <property type="entry name" value="RADICAL SAM DOMAIN PROTEIN"/>
    <property type="match status" value="1"/>
</dbReference>
<protein>
    <submittedName>
        <fullName evidence="8">Uncharacterized protein</fullName>
    </submittedName>
</protein>
<name>C5ZXA3_9HELI</name>
<evidence type="ECO:0000259" key="6">
    <source>
        <dbReference type="Pfam" id="PF04055"/>
    </source>
</evidence>
<dbReference type="InterPro" id="IPR050377">
    <property type="entry name" value="Radical_SAM_PqqE_MftC-like"/>
</dbReference>
<dbReference type="eggNOG" id="COG0535">
    <property type="taxonomic scope" value="Bacteria"/>
</dbReference>
<dbReference type="SUPFAM" id="SSF102114">
    <property type="entry name" value="Radical SAM enzymes"/>
    <property type="match status" value="1"/>
</dbReference>
<dbReference type="GO" id="GO:0003824">
    <property type="term" value="F:catalytic activity"/>
    <property type="evidence" value="ECO:0007669"/>
    <property type="project" value="InterPro"/>
</dbReference>
<dbReference type="RefSeq" id="WP_006655763.1">
    <property type="nucleotide sequence ID" value="NZ_CM000776.2"/>
</dbReference>
<sequence length="289" mass="33419">MKPFQKIFIEITNFCGLSCSFCTPKKAKDSMDLNDFNKICKEIAPFTHLCALHILGDPLTLDNLESYLKIATMHQLKIDITTSGFYWNNEKINLLLQSPCVHQINISLTSSLYQKKPTNLKTYFDSIFTLLSKHQVIQSEKFINLRLWNLQKDFTSPLKNSPIYQALQDFFQVPITTPKTRLAYKIHLLEQPFFEWVNLESQIISQKGFCYGGSKQLGILCNGDVVPCCFDTKGVMNFGNLLKDSMPKILENPRLKRLVENFKNGVRIEELCWHCNYPDYLIKLNVENV</sequence>
<dbReference type="STRING" id="537970.HCAN_1059"/>